<evidence type="ECO:0000313" key="6">
    <source>
        <dbReference type="Proteomes" id="UP000023464"/>
    </source>
</evidence>
<dbReference type="Gene3D" id="1.10.260.40">
    <property type="entry name" value="lambda repressor-like DNA-binding domains"/>
    <property type="match status" value="1"/>
</dbReference>
<dbReference type="GO" id="GO:0045892">
    <property type="term" value="P:negative regulation of DNA-templated transcription"/>
    <property type="evidence" value="ECO:0007669"/>
    <property type="project" value="InterPro"/>
</dbReference>
<gene>
    <name evidence="5" type="ORF">BA1DRAFT_02419</name>
</gene>
<keyword evidence="3" id="KW-0804">Transcription</keyword>
<dbReference type="SMART" id="SM00354">
    <property type="entry name" value="HTH_LACI"/>
    <property type="match status" value="1"/>
</dbReference>
<reference evidence="5 6" key="1">
    <citation type="submission" date="2014-03" db="EMBL/GenBank/DDBJ databases">
        <title>Draft Genome of Photorhabdus luminescens BA1, an Egyptian Isolate.</title>
        <authorList>
            <person name="Ghazal S."/>
            <person name="Hurst S.G.IV."/>
            <person name="Morris K."/>
            <person name="Thomas K."/>
            <person name="Tisa L.S."/>
        </authorList>
    </citation>
    <scope>NUCLEOTIDE SEQUENCE [LARGE SCALE GENOMIC DNA]</scope>
    <source>
        <strain evidence="5 6">BA1</strain>
    </source>
</reference>
<protein>
    <submittedName>
        <fullName evidence="5">Transcriptional regulator, LacI family</fullName>
    </submittedName>
</protein>
<evidence type="ECO:0000256" key="3">
    <source>
        <dbReference type="ARBA" id="ARBA00023163"/>
    </source>
</evidence>
<dbReference type="CDD" id="cd01392">
    <property type="entry name" value="HTH_LacI"/>
    <property type="match status" value="1"/>
</dbReference>
<keyword evidence="6" id="KW-1185">Reference proteome</keyword>
<feature type="domain" description="HTH lacI-type" evidence="4">
    <location>
        <begin position="5"/>
        <end position="59"/>
    </location>
</feature>
<dbReference type="EMBL" id="JFGV01000033">
    <property type="protein sequence ID" value="EYU15054.1"/>
    <property type="molecule type" value="Genomic_DNA"/>
</dbReference>
<dbReference type="PROSITE" id="PS00356">
    <property type="entry name" value="HTH_LACI_1"/>
    <property type="match status" value="1"/>
</dbReference>
<dbReference type="PATRIC" id="fig|1393736.3.peg.2466"/>
<evidence type="ECO:0000313" key="5">
    <source>
        <dbReference type="EMBL" id="EYU15054.1"/>
    </source>
</evidence>
<dbReference type="GO" id="GO:0003700">
    <property type="term" value="F:DNA-binding transcription factor activity"/>
    <property type="evidence" value="ECO:0007669"/>
    <property type="project" value="TreeGrafter"/>
</dbReference>
<name>A0A022PHQ2_9GAMM</name>
<dbReference type="InterPro" id="IPR012771">
    <property type="entry name" value="Trehalos_R_gpbac"/>
</dbReference>
<dbReference type="Pfam" id="PF00356">
    <property type="entry name" value="LacI"/>
    <property type="match status" value="1"/>
</dbReference>
<keyword evidence="1" id="KW-0805">Transcription regulation</keyword>
<dbReference type="SUPFAM" id="SSF47413">
    <property type="entry name" value="lambda repressor-like DNA-binding domains"/>
    <property type="match status" value="1"/>
</dbReference>
<dbReference type="InterPro" id="IPR046335">
    <property type="entry name" value="LacI/GalR-like_sensor"/>
</dbReference>
<comment type="caution">
    <text evidence="5">The sequence shown here is derived from an EMBL/GenBank/DDBJ whole genome shotgun (WGS) entry which is preliminary data.</text>
</comment>
<organism evidence="5 6">
    <name type="scientific">Photorhabdus aegyptia</name>
    <dbReference type="NCBI Taxonomy" id="2805098"/>
    <lineage>
        <taxon>Bacteria</taxon>
        <taxon>Pseudomonadati</taxon>
        <taxon>Pseudomonadota</taxon>
        <taxon>Gammaproteobacteria</taxon>
        <taxon>Enterobacterales</taxon>
        <taxon>Morganellaceae</taxon>
        <taxon>Photorhabdus</taxon>
    </lineage>
</organism>
<evidence type="ECO:0000256" key="2">
    <source>
        <dbReference type="ARBA" id="ARBA00023125"/>
    </source>
</evidence>
<sequence length="315" mass="35419">MSNKLTIKDIARLANVGKSTVSRVLNNENSVSPQVRERVEAIIQQNNFVPSKSARAMRVKSDKIIALIVSRLGSFSENLSISTMLPLFYQRGYDPIIMESNFDLQLLQEHLRQLALRHADGIILFGFTGLSEELLCPWRDKIVVFAREYTGFSSVCYDDIGAVRLLMNEFYRRGHRNISFLGVDDCDTTTGLLRHQSYLACCEQKDLHPLSAQCDLSYQSGFQHVNKVLREKTTALICATDSLALGAYKYLQQNNREDIQIGSIGNTPLLNFLYPNTLSIDLGYSEAGKYAAGQLIAQINQQYPKQQVIIPSKLA</sequence>
<keyword evidence="2" id="KW-0238">DNA-binding</keyword>
<proteinExistence type="predicted"/>
<dbReference type="RefSeq" id="WP_036779233.1">
    <property type="nucleotide sequence ID" value="NZ_CAWLTM010000082.1"/>
</dbReference>
<dbReference type="CDD" id="cd01542">
    <property type="entry name" value="PBP1_TreR-like"/>
    <property type="match status" value="1"/>
</dbReference>
<evidence type="ECO:0000259" key="4">
    <source>
        <dbReference type="PROSITE" id="PS50932"/>
    </source>
</evidence>
<accession>A0A022PHQ2</accession>
<dbReference type="InterPro" id="IPR010982">
    <property type="entry name" value="Lambda_DNA-bd_dom_sf"/>
</dbReference>
<dbReference type="Gene3D" id="3.40.50.2300">
    <property type="match status" value="2"/>
</dbReference>
<dbReference type="InterPro" id="IPR000843">
    <property type="entry name" value="HTH_LacI"/>
</dbReference>
<dbReference type="PANTHER" id="PTHR30146:SF146">
    <property type="entry name" value="HTH-TYPE TRANSCRIPTIONAL REGULATOR TRER"/>
    <property type="match status" value="1"/>
</dbReference>
<dbReference type="NCBIfam" id="TIGR02405">
    <property type="entry name" value="trehalos_R_Ecol"/>
    <property type="match status" value="1"/>
</dbReference>
<dbReference type="PANTHER" id="PTHR30146">
    <property type="entry name" value="LACI-RELATED TRANSCRIPTIONAL REPRESSOR"/>
    <property type="match status" value="1"/>
</dbReference>
<dbReference type="PROSITE" id="PS50932">
    <property type="entry name" value="HTH_LACI_2"/>
    <property type="match status" value="1"/>
</dbReference>
<dbReference type="AlphaFoldDB" id="A0A022PHQ2"/>
<dbReference type="SUPFAM" id="SSF53822">
    <property type="entry name" value="Periplasmic binding protein-like I"/>
    <property type="match status" value="1"/>
</dbReference>
<dbReference type="InterPro" id="IPR028082">
    <property type="entry name" value="Peripla_BP_I"/>
</dbReference>
<dbReference type="Pfam" id="PF13377">
    <property type="entry name" value="Peripla_BP_3"/>
    <property type="match status" value="1"/>
</dbReference>
<dbReference type="GO" id="GO:0005991">
    <property type="term" value="P:trehalose metabolic process"/>
    <property type="evidence" value="ECO:0007669"/>
    <property type="project" value="InterPro"/>
</dbReference>
<dbReference type="PRINTS" id="PR00036">
    <property type="entry name" value="HTHLACI"/>
</dbReference>
<dbReference type="GO" id="GO:0000976">
    <property type="term" value="F:transcription cis-regulatory region binding"/>
    <property type="evidence" value="ECO:0007669"/>
    <property type="project" value="TreeGrafter"/>
</dbReference>
<evidence type="ECO:0000256" key="1">
    <source>
        <dbReference type="ARBA" id="ARBA00023015"/>
    </source>
</evidence>
<dbReference type="Proteomes" id="UP000023464">
    <property type="component" value="Unassembled WGS sequence"/>
</dbReference>